<organism evidence="1 2">
    <name type="scientific">Araneus ventricosus</name>
    <name type="common">Orbweaver spider</name>
    <name type="synonym">Epeira ventricosa</name>
    <dbReference type="NCBI Taxonomy" id="182803"/>
    <lineage>
        <taxon>Eukaryota</taxon>
        <taxon>Metazoa</taxon>
        <taxon>Ecdysozoa</taxon>
        <taxon>Arthropoda</taxon>
        <taxon>Chelicerata</taxon>
        <taxon>Arachnida</taxon>
        <taxon>Araneae</taxon>
        <taxon>Araneomorphae</taxon>
        <taxon>Entelegynae</taxon>
        <taxon>Araneoidea</taxon>
        <taxon>Araneidae</taxon>
        <taxon>Araneus</taxon>
    </lineage>
</organism>
<accession>A0A4Y2CD50</accession>
<protein>
    <submittedName>
        <fullName evidence="1">Uncharacterized protein</fullName>
    </submittedName>
</protein>
<dbReference type="Proteomes" id="UP000499080">
    <property type="component" value="Unassembled WGS sequence"/>
</dbReference>
<reference evidence="1 2" key="1">
    <citation type="journal article" date="2019" name="Sci. Rep.">
        <title>Orb-weaving spider Araneus ventricosus genome elucidates the spidroin gene catalogue.</title>
        <authorList>
            <person name="Kono N."/>
            <person name="Nakamura H."/>
            <person name="Ohtoshi R."/>
            <person name="Moran D.A.P."/>
            <person name="Shinohara A."/>
            <person name="Yoshida Y."/>
            <person name="Fujiwara M."/>
            <person name="Mori M."/>
            <person name="Tomita M."/>
            <person name="Arakawa K."/>
        </authorList>
    </citation>
    <scope>NUCLEOTIDE SEQUENCE [LARGE SCALE GENOMIC DNA]</scope>
</reference>
<evidence type="ECO:0000313" key="1">
    <source>
        <dbReference type="EMBL" id="GBM02342.1"/>
    </source>
</evidence>
<name>A0A4Y2CD50_ARAVE</name>
<proteinExistence type="predicted"/>
<gene>
    <name evidence="1" type="ORF">AVEN_138456_1</name>
</gene>
<dbReference type="EMBL" id="BGPR01000179">
    <property type="protein sequence ID" value="GBM02342.1"/>
    <property type="molecule type" value="Genomic_DNA"/>
</dbReference>
<comment type="caution">
    <text evidence="1">The sequence shown here is derived from an EMBL/GenBank/DDBJ whole genome shotgun (WGS) entry which is preliminary data.</text>
</comment>
<evidence type="ECO:0000313" key="2">
    <source>
        <dbReference type="Proteomes" id="UP000499080"/>
    </source>
</evidence>
<keyword evidence="2" id="KW-1185">Reference proteome</keyword>
<dbReference type="AlphaFoldDB" id="A0A4Y2CD50"/>
<sequence>MHSLFAHYIEDFSTLKFCKCKVARPLGSCLLCLFNNSVLLGLIPEATSENMGCYRTVPQILTAIDFCIRTINRPGTALGILRLSHRWKQVVHNAGDCIEGCSKF</sequence>